<dbReference type="AlphaFoldDB" id="A0A1V9XGY8"/>
<dbReference type="InterPro" id="IPR000313">
    <property type="entry name" value="PWWP_dom"/>
</dbReference>
<feature type="compositionally biased region" description="Low complexity" evidence="1">
    <location>
        <begin position="231"/>
        <end position="259"/>
    </location>
</feature>
<name>A0A1V9XGY8_9ACAR</name>
<feature type="compositionally biased region" description="Polar residues" evidence="1">
    <location>
        <begin position="97"/>
        <end position="106"/>
    </location>
</feature>
<dbReference type="PROSITE" id="PS50812">
    <property type="entry name" value="PWWP"/>
    <property type="match status" value="1"/>
</dbReference>
<feature type="domain" description="PWWP" evidence="2">
    <location>
        <begin position="167"/>
        <end position="292"/>
    </location>
</feature>
<feature type="region of interest" description="Disordered" evidence="1">
    <location>
        <begin position="1"/>
        <end position="151"/>
    </location>
</feature>
<dbReference type="EMBL" id="MNPL01011229">
    <property type="protein sequence ID" value="OQR72691.1"/>
    <property type="molecule type" value="Genomic_DNA"/>
</dbReference>
<dbReference type="Proteomes" id="UP000192247">
    <property type="component" value="Unassembled WGS sequence"/>
</dbReference>
<dbReference type="OrthoDB" id="20839at2759"/>
<reference evidence="3 4" key="1">
    <citation type="journal article" date="2017" name="Gigascience">
        <title>Draft genome of the honey bee ectoparasitic mite, Tropilaelaps mercedesae, is shaped by the parasitic life history.</title>
        <authorList>
            <person name="Dong X."/>
            <person name="Armstrong S.D."/>
            <person name="Xia D."/>
            <person name="Makepeace B.L."/>
            <person name="Darby A.C."/>
            <person name="Kadowaki T."/>
        </authorList>
    </citation>
    <scope>NUCLEOTIDE SEQUENCE [LARGE SCALE GENOMIC DNA]</scope>
    <source>
        <strain evidence="3">Wuxi-XJTLU</strain>
    </source>
</reference>
<accession>A0A1V9XGY8</accession>
<dbReference type="Pfam" id="PF00855">
    <property type="entry name" value="PWWP"/>
    <property type="match status" value="2"/>
</dbReference>
<gene>
    <name evidence="3" type="ORF">BIW11_01255</name>
</gene>
<feature type="compositionally biased region" description="Basic and acidic residues" evidence="1">
    <location>
        <begin position="294"/>
        <end position="309"/>
    </location>
</feature>
<dbReference type="STRING" id="418985.A0A1V9XGY8"/>
<evidence type="ECO:0000256" key="1">
    <source>
        <dbReference type="SAM" id="MobiDB-lite"/>
    </source>
</evidence>
<organism evidence="3 4">
    <name type="scientific">Tropilaelaps mercedesae</name>
    <dbReference type="NCBI Taxonomy" id="418985"/>
    <lineage>
        <taxon>Eukaryota</taxon>
        <taxon>Metazoa</taxon>
        <taxon>Ecdysozoa</taxon>
        <taxon>Arthropoda</taxon>
        <taxon>Chelicerata</taxon>
        <taxon>Arachnida</taxon>
        <taxon>Acari</taxon>
        <taxon>Parasitiformes</taxon>
        <taxon>Mesostigmata</taxon>
        <taxon>Gamasina</taxon>
        <taxon>Dermanyssoidea</taxon>
        <taxon>Laelapidae</taxon>
        <taxon>Tropilaelaps</taxon>
    </lineage>
</organism>
<evidence type="ECO:0000259" key="2">
    <source>
        <dbReference type="PROSITE" id="PS50812"/>
    </source>
</evidence>
<dbReference type="InParanoid" id="A0A1V9XGY8"/>
<protein>
    <submittedName>
        <fullName evidence="3">Bromodomain and PHD finger-containing protein 1</fullName>
    </submittedName>
</protein>
<proteinExistence type="predicted"/>
<feature type="compositionally biased region" description="Low complexity" evidence="1">
    <location>
        <begin position="107"/>
        <end position="126"/>
    </location>
</feature>
<feature type="compositionally biased region" description="Basic and acidic residues" evidence="1">
    <location>
        <begin position="128"/>
        <end position="139"/>
    </location>
</feature>
<dbReference type="Gene3D" id="2.30.30.140">
    <property type="match status" value="2"/>
</dbReference>
<dbReference type="SMART" id="SM00293">
    <property type="entry name" value="PWWP"/>
    <property type="match status" value="1"/>
</dbReference>
<feature type="compositionally biased region" description="Gly residues" evidence="1">
    <location>
        <begin position="1"/>
        <end position="14"/>
    </location>
</feature>
<evidence type="ECO:0000313" key="4">
    <source>
        <dbReference type="Proteomes" id="UP000192247"/>
    </source>
</evidence>
<sequence>GRGGRNGLAAGGGAGDERGNENGESGDNGEEDEKKQPLRGSSTPFRRGSKKRGRGAIGGVRRGVGRSVRPRQSNNRISTSNNINNNVPTNTNATSNDGNNESNAKTSSASSRRAAAAAAASAAASGRAKHDSEIERNETADEDTDGLLRDGEGGLDEQKLYEIPLEPLDLVWAKCRGYPWYPALIIDPDAATNDQGDTADSVLLLRPRDRDRQREREPRDGSHRPGGGGAQSNQSQPQLLQPSSGAQQGGTQQLPQQQQQQQQNQLFLVLFFDAKRTWQWLPRSKLVPLGPDADTDKKKLQASRKPAERKAVKKAFEEAIAHRCRVARATGEDPIS</sequence>
<feature type="non-terminal residue" evidence="3">
    <location>
        <position position="1"/>
    </location>
</feature>
<feature type="region of interest" description="Disordered" evidence="1">
    <location>
        <begin position="285"/>
        <end position="309"/>
    </location>
</feature>
<feature type="compositionally biased region" description="Low complexity" evidence="1">
    <location>
        <begin position="65"/>
        <end position="96"/>
    </location>
</feature>
<evidence type="ECO:0000313" key="3">
    <source>
        <dbReference type="EMBL" id="OQR72691.1"/>
    </source>
</evidence>
<keyword evidence="4" id="KW-1185">Reference proteome</keyword>
<dbReference type="SUPFAM" id="SSF63748">
    <property type="entry name" value="Tudor/PWWP/MBT"/>
    <property type="match status" value="1"/>
</dbReference>
<comment type="caution">
    <text evidence="3">The sequence shown here is derived from an EMBL/GenBank/DDBJ whole genome shotgun (WGS) entry which is preliminary data.</text>
</comment>
<feature type="compositionally biased region" description="Basic and acidic residues" evidence="1">
    <location>
        <begin position="206"/>
        <end position="223"/>
    </location>
</feature>
<dbReference type="CDD" id="cd05839">
    <property type="entry name" value="PWWP_BRPF"/>
    <property type="match status" value="1"/>
</dbReference>
<feature type="region of interest" description="Disordered" evidence="1">
    <location>
        <begin position="190"/>
        <end position="259"/>
    </location>
</feature>